<dbReference type="CDD" id="cd01392">
    <property type="entry name" value="HTH_LacI"/>
    <property type="match status" value="1"/>
</dbReference>
<evidence type="ECO:0000313" key="6">
    <source>
        <dbReference type="Proteomes" id="UP001366166"/>
    </source>
</evidence>
<dbReference type="Gene3D" id="3.40.50.2300">
    <property type="match status" value="2"/>
</dbReference>
<dbReference type="InterPro" id="IPR028082">
    <property type="entry name" value="Peripla_BP_I"/>
</dbReference>
<dbReference type="PROSITE" id="PS50932">
    <property type="entry name" value="HTH_LACI_2"/>
    <property type="match status" value="1"/>
</dbReference>
<dbReference type="RefSeq" id="WP_338600239.1">
    <property type="nucleotide sequence ID" value="NZ_AP028679.1"/>
</dbReference>
<evidence type="ECO:0000259" key="4">
    <source>
        <dbReference type="PROSITE" id="PS50932"/>
    </source>
</evidence>
<dbReference type="SUPFAM" id="SSF47413">
    <property type="entry name" value="lambda repressor-like DNA-binding domains"/>
    <property type="match status" value="1"/>
</dbReference>
<dbReference type="Pfam" id="PF13377">
    <property type="entry name" value="Peripla_BP_3"/>
    <property type="match status" value="1"/>
</dbReference>
<evidence type="ECO:0000256" key="1">
    <source>
        <dbReference type="ARBA" id="ARBA00023015"/>
    </source>
</evidence>
<dbReference type="Gene3D" id="1.10.260.40">
    <property type="entry name" value="lambda repressor-like DNA-binding domains"/>
    <property type="match status" value="1"/>
</dbReference>
<dbReference type="InterPro" id="IPR046335">
    <property type="entry name" value="LacI/GalR-like_sensor"/>
</dbReference>
<accession>A0AAU9EES7</accession>
<dbReference type="PANTHER" id="PTHR30146:SF109">
    <property type="entry name" value="HTH-TYPE TRANSCRIPTIONAL REGULATOR GALS"/>
    <property type="match status" value="1"/>
</dbReference>
<keyword evidence="3" id="KW-0804">Transcription</keyword>
<gene>
    <name evidence="5" type="ORF">FAK_26740</name>
</gene>
<sequence length="337" mass="37247">MATIKEIAKKAGVSYSSVSRALNQQSGVRPEVRKKVLEIARELNYHPHSSAKALVQNRIGVLGVIISRTSEFAFQNPYFSHMLLGLSSVANDMGYHLMLVINQQQSYASLYHSHLVDGIVVLANRIDDPYLPELAKDGVPAVVVPGFPDSWEFDLPSANSENYQDVYRAITYLLNLGHRDIAFILGGMNSIYSLVRLEAYKAAFRDKGLEYKDKYLKESDFSKTDAFRLMGELLDLPDPPSAVISINDATTPGVLHQINSRGLRIPEDISVVAIGCSDLVDLTDPPLTTIKVPVIQVGRAAARVLIELIETGDCRERHVVIPSAFVVRESTGVWPSR</sequence>
<evidence type="ECO:0000256" key="3">
    <source>
        <dbReference type="ARBA" id="ARBA00023163"/>
    </source>
</evidence>
<keyword evidence="1" id="KW-0805">Transcription regulation</keyword>
<dbReference type="SMART" id="SM00354">
    <property type="entry name" value="HTH_LACI"/>
    <property type="match status" value="1"/>
</dbReference>
<dbReference type="PANTHER" id="PTHR30146">
    <property type="entry name" value="LACI-RELATED TRANSCRIPTIONAL REPRESSOR"/>
    <property type="match status" value="1"/>
</dbReference>
<dbReference type="CDD" id="cd06267">
    <property type="entry name" value="PBP1_LacI_sugar_binding-like"/>
    <property type="match status" value="1"/>
</dbReference>
<dbReference type="EMBL" id="AP028679">
    <property type="protein sequence ID" value="BEQ15608.1"/>
    <property type="molecule type" value="Genomic_DNA"/>
</dbReference>
<dbReference type="InterPro" id="IPR010982">
    <property type="entry name" value="Lambda_DNA-bd_dom_sf"/>
</dbReference>
<dbReference type="PROSITE" id="PS00356">
    <property type="entry name" value="HTH_LACI_1"/>
    <property type="match status" value="1"/>
</dbReference>
<dbReference type="Pfam" id="PF00356">
    <property type="entry name" value="LacI"/>
    <property type="match status" value="1"/>
</dbReference>
<feature type="domain" description="HTH lacI-type" evidence="4">
    <location>
        <begin position="2"/>
        <end position="56"/>
    </location>
</feature>
<proteinExistence type="predicted"/>
<evidence type="ECO:0000313" key="5">
    <source>
        <dbReference type="EMBL" id="BEQ15608.1"/>
    </source>
</evidence>
<name>A0AAU9EES7_9BACT</name>
<keyword evidence="2" id="KW-0238">DNA-binding</keyword>
<dbReference type="SUPFAM" id="SSF53822">
    <property type="entry name" value="Periplasmic binding protein-like I"/>
    <property type="match status" value="1"/>
</dbReference>
<dbReference type="GO" id="GO:0003700">
    <property type="term" value="F:DNA-binding transcription factor activity"/>
    <property type="evidence" value="ECO:0007669"/>
    <property type="project" value="TreeGrafter"/>
</dbReference>
<dbReference type="AlphaFoldDB" id="A0AAU9EES7"/>
<dbReference type="InterPro" id="IPR000843">
    <property type="entry name" value="HTH_LacI"/>
</dbReference>
<reference evidence="6" key="1">
    <citation type="journal article" date="2023" name="Arch. Microbiol.">
        <title>Desulfoferula mesophilus gen. nov. sp. nov., a mesophilic sulfate-reducing bacterium isolated from a brackish lake sediment.</title>
        <authorList>
            <person name="Watanabe T."/>
            <person name="Yabe T."/>
            <person name="Tsuji J.M."/>
            <person name="Fukui M."/>
        </authorList>
    </citation>
    <scope>NUCLEOTIDE SEQUENCE [LARGE SCALE GENOMIC DNA]</scope>
    <source>
        <strain evidence="6">12FAK</strain>
    </source>
</reference>
<dbReference type="Proteomes" id="UP001366166">
    <property type="component" value="Chromosome"/>
</dbReference>
<dbReference type="GO" id="GO:0000976">
    <property type="term" value="F:transcription cis-regulatory region binding"/>
    <property type="evidence" value="ECO:0007669"/>
    <property type="project" value="TreeGrafter"/>
</dbReference>
<protein>
    <submittedName>
        <fullName evidence="5">LacI family transcriptional regulator</fullName>
    </submittedName>
</protein>
<evidence type="ECO:0000256" key="2">
    <source>
        <dbReference type="ARBA" id="ARBA00023125"/>
    </source>
</evidence>
<dbReference type="KEGG" id="dmp:FAK_26740"/>
<keyword evidence="6" id="KW-1185">Reference proteome</keyword>
<organism evidence="5 6">
    <name type="scientific">Desulfoferula mesophila</name>
    <dbReference type="NCBI Taxonomy" id="3058419"/>
    <lineage>
        <taxon>Bacteria</taxon>
        <taxon>Pseudomonadati</taxon>
        <taxon>Thermodesulfobacteriota</taxon>
        <taxon>Desulfarculia</taxon>
        <taxon>Desulfarculales</taxon>
        <taxon>Desulfarculaceae</taxon>
        <taxon>Desulfoferula</taxon>
    </lineage>
</organism>